<dbReference type="OrthoDB" id="6159421at2759"/>
<dbReference type="PANTHER" id="PTHR45913">
    <property type="entry name" value="EPM2A-INTERACTING PROTEIN 1"/>
    <property type="match status" value="1"/>
</dbReference>
<protein>
    <recommendedName>
        <fullName evidence="4">DUF4371 domain-containing protein</fullName>
    </recommendedName>
</protein>
<organism evidence="2 3">
    <name type="scientific">Trichonephila inaurata madagascariensis</name>
    <dbReference type="NCBI Taxonomy" id="2747483"/>
    <lineage>
        <taxon>Eukaryota</taxon>
        <taxon>Metazoa</taxon>
        <taxon>Ecdysozoa</taxon>
        <taxon>Arthropoda</taxon>
        <taxon>Chelicerata</taxon>
        <taxon>Arachnida</taxon>
        <taxon>Araneae</taxon>
        <taxon>Araneomorphae</taxon>
        <taxon>Entelegynae</taxon>
        <taxon>Araneoidea</taxon>
        <taxon>Nephilidae</taxon>
        <taxon>Trichonephila</taxon>
        <taxon>Trichonephila inaurata</taxon>
    </lineage>
</organism>
<gene>
    <name evidence="2" type="ORF">TNIN_13811</name>
    <name evidence="1" type="ORF">TNIN_296491</name>
</gene>
<dbReference type="EMBL" id="BMAV01027118">
    <property type="protein sequence ID" value="GFS56428.1"/>
    <property type="molecule type" value="Genomic_DNA"/>
</dbReference>
<dbReference type="EMBL" id="BMAV01027569">
    <property type="protein sequence ID" value="GFS60354.1"/>
    <property type="molecule type" value="Genomic_DNA"/>
</dbReference>
<comment type="caution">
    <text evidence="2">The sequence shown here is derived from an EMBL/GenBank/DDBJ whole genome shotgun (WGS) entry which is preliminary data.</text>
</comment>
<keyword evidence="3" id="KW-1185">Reference proteome</keyword>
<accession>A0A8X6ITQ8</accession>
<evidence type="ECO:0000313" key="1">
    <source>
        <dbReference type="EMBL" id="GFS56428.1"/>
    </source>
</evidence>
<evidence type="ECO:0000313" key="2">
    <source>
        <dbReference type="EMBL" id="GFS60354.1"/>
    </source>
</evidence>
<dbReference type="PANTHER" id="PTHR45913:SF10">
    <property type="entry name" value="DUF4371 DOMAIN-CONTAINING PROTEIN"/>
    <property type="match status" value="1"/>
</dbReference>
<dbReference type="Proteomes" id="UP000886998">
    <property type="component" value="Unassembled WGS sequence"/>
</dbReference>
<proteinExistence type="predicted"/>
<name>A0A8X6ITQ8_9ARAC</name>
<evidence type="ECO:0008006" key="4">
    <source>
        <dbReference type="Google" id="ProtNLM"/>
    </source>
</evidence>
<evidence type="ECO:0000313" key="3">
    <source>
        <dbReference type="Proteomes" id="UP000886998"/>
    </source>
</evidence>
<dbReference type="AlphaFoldDB" id="A0A8X6ITQ8"/>
<reference evidence="2" key="1">
    <citation type="submission" date="2020-08" db="EMBL/GenBank/DDBJ databases">
        <title>Multicomponent nature underlies the extraordinary mechanical properties of spider dragline silk.</title>
        <authorList>
            <person name="Kono N."/>
            <person name="Nakamura H."/>
            <person name="Mori M."/>
            <person name="Yoshida Y."/>
            <person name="Ohtoshi R."/>
            <person name="Malay A.D."/>
            <person name="Moran D.A.P."/>
            <person name="Tomita M."/>
            <person name="Numata K."/>
            <person name="Arakawa K."/>
        </authorList>
    </citation>
    <scope>NUCLEOTIDE SEQUENCE</scope>
</reference>
<sequence>MLIFVCRIGKNIFGIFPMKGQTTGSELPSSLLHLCNAASLNMDNCVSITTDGAQLMIGMEIGMVTLLKEHLARCGIELLQTHYVIHQENLRGKDFGFATLMCI</sequence>